<evidence type="ECO:0000256" key="5">
    <source>
        <dbReference type="PIRSR" id="PIRSR000097-3"/>
    </source>
</evidence>
<feature type="binding site" evidence="4">
    <location>
        <position position="105"/>
    </location>
    <ligand>
        <name>substrate</name>
    </ligand>
</feature>
<dbReference type="InterPro" id="IPR036812">
    <property type="entry name" value="NAD(P)_OxRdtase_dom_sf"/>
</dbReference>
<reference evidence="7" key="2">
    <citation type="journal article" date="2010" name="BMC Genomics">
        <title>Salmo salar and Esox lucius full-length cDNA sequences reveal changes in evolutionary pressures on a post-tetraploidization genome.</title>
        <authorList>
            <person name="Leong J.S."/>
            <person name="Jantzen S.G."/>
            <person name="von Schalburg K.R."/>
            <person name="Cooper G.A."/>
            <person name="Messmer A.M."/>
            <person name="Liao N.Y."/>
            <person name="Munro S."/>
            <person name="Moore R."/>
            <person name="Holt R.A."/>
            <person name="Jones S.J."/>
            <person name="Davidson W.S."/>
            <person name="Koop B.F."/>
        </authorList>
    </citation>
    <scope>NUCLEOTIDE SEQUENCE</scope>
    <source>
        <tissue evidence="7">Thymus</tissue>
    </source>
</reference>
<dbReference type="AlphaFoldDB" id="B5X720"/>
<feature type="domain" description="NADP-dependent oxidoreductase" evidence="6">
    <location>
        <begin position="14"/>
        <end position="280"/>
    </location>
</feature>
<evidence type="ECO:0000256" key="2">
    <source>
        <dbReference type="ARBA" id="ARBA00023002"/>
    </source>
</evidence>
<evidence type="ECO:0000259" key="6">
    <source>
        <dbReference type="Pfam" id="PF00248"/>
    </source>
</evidence>
<evidence type="ECO:0000256" key="1">
    <source>
        <dbReference type="ARBA" id="ARBA00007905"/>
    </source>
</evidence>
<dbReference type="InterPro" id="IPR023210">
    <property type="entry name" value="NADP_OxRdtase_dom"/>
</dbReference>
<reference evidence="7" key="1">
    <citation type="submission" date="2008-10" db="EMBL/GenBank/DDBJ databases">
        <authorList>
            <consortium name="cGRASP (B.F. Koop &amp; W.S. Davidson)"/>
            <person name="Leong J."/>
            <person name="von Schalburg K."/>
            <person name="Cooper G."/>
            <person name="Moore R."/>
            <person name="Holt R."/>
            <person name="Davidson W.S."/>
            <person name="Koop B.F."/>
        </authorList>
    </citation>
    <scope>NUCLEOTIDE SEQUENCE</scope>
    <source>
        <tissue evidence="7">Thymus</tissue>
    </source>
</reference>
<evidence type="ECO:0000313" key="7">
    <source>
        <dbReference type="EMBL" id="ACI66640.1"/>
    </source>
</evidence>
<sequence length="312" mass="35582">MLPIFRTGQSIPSIGFGTWQVPTDKVANLVKDAVDVGYKHIDCAFVYRNEYNLGHEYFSTLKTRDQLFITSKLWSTYHEPHRVSKGLEKTLSDLCLDYLDLYLVHNPIRCDPSASNLFGSQYFKREWLVETWRSMEKLYESGKCKAIGVSNFSTTKLQWLMDEATIVPHVNQVELHPYLPQNKLVKFCRENQIQLVAYSPLGSPGSQSQDFGKPTAPVLLNDPIVNEIASRNNATPAQVLIAWSIQREIPVLVKSSSKSRIVENLAATKITLPQSDMDTLSPMKTQCRYLDFDLFLTEGKTVDDYWDGELFN</sequence>
<dbReference type="PIRSF" id="PIRSF000097">
    <property type="entry name" value="AKR"/>
    <property type="match status" value="1"/>
</dbReference>
<protein>
    <submittedName>
        <fullName evidence="7">Alcohol dehydrogenase</fullName>
    </submittedName>
</protein>
<dbReference type="PROSITE" id="PS00062">
    <property type="entry name" value="ALDOKETO_REDUCTASE_2"/>
    <property type="match status" value="1"/>
</dbReference>
<proteinExistence type="evidence at transcript level"/>
<dbReference type="SUPFAM" id="SSF51430">
    <property type="entry name" value="NAD(P)-linked oxidoreductase"/>
    <property type="match status" value="1"/>
</dbReference>
<dbReference type="GO" id="GO:0016616">
    <property type="term" value="F:oxidoreductase activity, acting on the CH-OH group of donors, NAD or NADP as acceptor"/>
    <property type="evidence" value="ECO:0007669"/>
    <property type="project" value="UniProtKB-ARBA"/>
</dbReference>
<gene>
    <name evidence="7" type="primary">AK1A1</name>
</gene>
<dbReference type="EMBL" id="BT046839">
    <property type="protein sequence ID" value="ACI66640.1"/>
    <property type="molecule type" value="mRNA"/>
</dbReference>
<reference evidence="7" key="3">
    <citation type="submission" date="2010-08" db="EMBL/GenBank/DDBJ databases">
        <authorList>
            <consortium name="cGRASP (B.F. Koop &amp; W.S. Davidson)"/>
        </authorList>
    </citation>
    <scope>NUCLEOTIDE SEQUENCE</scope>
    <source>
        <tissue evidence="7">Thymus</tissue>
    </source>
</reference>
<feature type="active site" description="Proton donor" evidence="3">
    <location>
        <position position="47"/>
    </location>
</feature>
<comment type="similarity">
    <text evidence="1">Belongs to the aldo/keto reductase family.</text>
</comment>
<dbReference type="InterPro" id="IPR020471">
    <property type="entry name" value="AKR"/>
</dbReference>
<name>B5X720_SALSA</name>
<accession>B5X720</accession>
<evidence type="ECO:0000256" key="3">
    <source>
        <dbReference type="PIRSR" id="PIRSR000097-1"/>
    </source>
</evidence>
<dbReference type="FunFam" id="3.20.20.100:FF:000002">
    <property type="entry name" value="2,5-diketo-D-gluconic acid reductase A"/>
    <property type="match status" value="1"/>
</dbReference>
<dbReference type="Pfam" id="PF00248">
    <property type="entry name" value="Aldo_ket_red"/>
    <property type="match status" value="1"/>
</dbReference>
<dbReference type="PROSITE" id="PS00063">
    <property type="entry name" value="ALDOKETO_REDUCTASE_3"/>
    <property type="match status" value="1"/>
</dbReference>
<dbReference type="Gene3D" id="3.20.20.100">
    <property type="entry name" value="NADP-dependent oxidoreductase domain"/>
    <property type="match status" value="1"/>
</dbReference>
<dbReference type="PRINTS" id="PR00069">
    <property type="entry name" value="ALDKETRDTASE"/>
</dbReference>
<dbReference type="InterPro" id="IPR018170">
    <property type="entry name" value="Aldo/ket_reductase_CS"/>
</dbReference>
<keyword evidence="2" id="KW-0560">Oxidoreductase</keyword>
<organism evidence="7">
    <name type="scientific">Salmo salar</name>
    <name type="common">Atlantic salmon</name>
    <dbReference type="NCBI Taxonomy" id="8030"/>
    <lineage>
        <taxon>Eukaryota</taxon>
        <taxon>Metazoa</taxon>
        <taxon>Chordata</taxon>
        <taxon>Craniata</taxon>
        <taxon>Vertebrata</taxon>
        <taxon>Euteleostomi</taxon>
        <taxon>Actinopterygii</taxon>
        <taxon>Neopterygii</taxon>
        <taxon>Teleostei</taxon>
        <taxon>Protacanthopterygii</taxon>
        <taxon>Salmoniformes</taxon>
        <taxon>Salmonidae</taxon>
        <taxon>Salmoninae</taxon>
        <taxon>Salmo</taxon>
    </lineage>
</organism>
<feature type="site" description="Lowers pKa of active site Tyr" evidence="5">
    <location>
        <position position="72"/>
    </location>
</feature>
<dbReference type="PANTHER" id="PTHR11732">
    <property type="entry name" value="ALDO/KETO REDUCTASE"/>
    <property type="match status" value="1"/>
</dbReference>
<evidence type="ECO:0000256" key="4">
    <source>
        <dbReference type="PIRSR" id="PIRSR000097-2"/>
    </source>
</evidence>